<evidence type="ECO:0008006" key="3">
    <source>
        <dbReference type="Google" id="ProtNLM"/>
    </source>
</evidence>
<gene>
    <name evidence="1" type="ORF">NCTC5047_01088</name>
</gene>
<reference evidence="1 2" key="1">
    <citation type="submission" date="2018-06" db="EMBL/GenBank/DDBJ databases">
        <authorList>
            <consortium name="Pathogen Informatics"/>
            <person name="Doyle S."/>
        </authorList>
    </citation>
    <scope>NUCLEOTIDE SEQUENCE [LARGE SCALE GENOMIC DNA]</scope>
    <source>
        <strain evidence="1 2">NCTC5047</strain>
    </source>
</reference>
<dbReference type="SUPFAM" id="SSF81901">
    <property type="entry name" value="HCP-like"/>
    <property type="match status" value="1"/>
</dbReference>
<dbReference type="EMBL" id="UGLH01000004">
    <property type="protein sequence ID" value="STT73390.1"/>
    <property type="molecule type" value="Genomic_DNA"/>
</dbReference>
<dbReference type="Gene3D" id="1.25.40.10">
    <property type="entry name" value="Tetratricopeptide repeat domain"/>
    <property type="match status" value="1"/>
</dbReference>
<evidence type="ECO:0000313" key="1">
    <source>
        <dbReference type="EMBL" id="STT73390.1"/>
    </source>
</evidence>
<dbReference type="AlphaFoldDB" id="A0A377WX40"/>
<name>A0A377WX40_KLEPN</name>
<dbReference type="InterPro" id="IPR011990">
    <property type="entry name" value="TPR-like_helical_dom_sf"/>
</dbReference>
<organism evidence="1 2">
    <name type="scientific">Klebsiella pneumoniae</name>
    <dbReference type="NCBI Taxonomy" id="573"/>
    <lineage>
        <taxon>Bacteria</taxon>
        <taxon>Pseudomonadati</taxon>
        <taxon>Pseudomonadota</taxon>
        <taxon>Gammaproteobacteria</taxon>
        <taxon>Enterobacterales</taxon>
        <taxon>Enterobacteriaceae</taxon>
        <taxon>Klebsiella/Raoultella group</taxon>
        <taxon>Klebsiella</taxon>
        <taxon>Klebsiella pneumoniae complex</taxon>
    </lineage>
</organism>
<dbReference type="Proteomes" id="UP000254340">
    <property type="component" value="Unassembled WGS sequence"/>
</dbReference>
<accession>A0A377WX40</accession>
<proteinExistence type="predicted"/>
<sequence>MRKFLIGFFIFFSGIAAGQSNLEDFNHSPKWVGSAGQINPDPGLMKYFQNMKFVCHNASGFTPEENNIAAKAFSELVQYTSEGDQIKGFWNSPEHKQKREGLLATAIKAGSWKAAYVNSVWAIKYPSAETPIEVASTKLHELVSRGIPIAAYKYASYLFGRDYETMYYLYAEAIKRGSPQAMSAVGGTIVVRVQELHPLGKQLLECAVGQGYAEAYDHLGLLADMEGRRVDAYRLWEKGINEGCEGCIKKMSNLAKVRHGYSADVPMMELMPELTRIKEFNENNFFYQLTELPDFCRRLPDELIFHLNDSELLSLLKLEKFSRAL</sequence>
<evidence type="ECO:0000313" key="2">
    <source>
        <dbReference type="Proteomes" id="UP000254340"/>
    </source>
</evidence>
<protein>
    <recommendedName>
        <fullName evidence="3">Sel1 repeat family protein</fullName>
    </recommendedName>
</protein>